<dbReference type="Proteomes" id="UP000199076">
    <property type="component" value="Unassembled WGS sequence"/>
</dbReference>
<evidence type="ECO:0000313" key="3">
    <source>
        <dbReference type="Proteomes" id="UP000199076"/>
    </source>
</evidence>
<proteinExistence type="predicted"/>
<feature type="region of interest" description="Disordered" evidence="1">
    <location>
        <begin position="1"/>
        <end position="29"/>
    </location>
</feature>
<feature type="compositionally biased region" description="Low complexity" evidence="1">
    <location>
        <begin position="12"/>
        <end position="23"/>
    </location>
</feature>
<gene>
    <name evidence="2" type="ORF">SAMN05216218_12115</name>
</gene>
<feature type="region of interest" description="Disordered" evidence="1">
    <location>
        <begin position="105"/>
        <end position="127"/>
    </location>
</feature>
<keyword evidence="3" id="KW-1185">Reference proteome</keyword>
<dbReference type="AlphaFoldDB" id="A0A1G7SYH0"/>
<dbReference type="EMBL" id="FNBK01000021">
    <property type="protein sequence ID" value="SDG27912.1"/>
    <property type="molecule type" value="Genomic_DNA"/>
</dbReference>
<reference evidence="3" key="1">
    <citation type="submission" date="2016-10" db="EMBL/GenBank/DDBJ databases">
        <authorList>
            <person name="Varghese N."/>
            <person name="Submissions S."/>
        </authorList>
    </citation>
    <scope>NUCLEOTIDE SEQUENCE [LARGE SCALE GENOMIC DNA]</scope>
    <source>
        <strain evidence="3">IBRC-M 10760</strain>
    </source>
</reference>
<sequence>MNSFQKTKPTDAASNESAESAPADGGGAAVVGRCRPSRCRPTDGALVGTGHRVRLRRHSAARIRVGRTVRNVSDCGGAPLDSASLGSPSWVVRWNSRLPVTTNSPLDEDDHYTTVDSTENTEALGRPDDALAGAGSVECSVFLSRRSLVEFRGHQWIYARVHRDAAARDTESMTEATQRNRTCACVWRRVCRRSVLVSGRGIYAALRPDFFLTISTL</sequence>
<name>A0A1G7SYH0_9EURY</name>
<protein>
    <submittedName>
        <fullName evidence="2">Uncharacterized protein</fullName>
    </submittedName>
</protein>
<evidence type="ECO:0000256" key="1">
    <source>
        <dbReference type="SAM" id="MobiDB-lite"/>
    </source>
</evidence>
<organism evidence="2 3">
    <name type="scientific">Halorientalis regularis</name>
    <dbReference type="NCBI Taxonomy" id="660518"/>
    <lineage>
        <taxon>Archaea</taxon>
        <taxon>Methanobacteriati</taxon>
        <taxon>Methanobacteriota</taxon>
        <taxon>Stenosarchaea group</taxon>
        <taxon>Halobacteria</taxon>
        <taxon>Halobacteriales</taxon>
        <taxon>Haloarculaceae</taxon>
        <taxon>Halorientalis</taxon>
    </lineage>
</organism>
<evidence type="ECO:0000313" key="2">
    <source>
        <dbReference type="EMBL" id="SDG27912.1"/>
    </source>
</evidence>
<accession>A0A1G7SYH0</accession>